<reference evidence="4 5" key="1">
    <citation type="journal article" date="2010" name="J. Bacteriol.">
        <title>Complete genome sequence of the representative gamma-hexachlorocyclohexane-degrading bacterium Sphingobium japonicum UT26.</title>
        <authorList>
            <person name="Nagata Y."/>
            <person name="Ohtsubo Y."/>
            <person name="Endo R."/>
            <person name="Ichikawa N."/>
            <person name="Ankai A."/>
            <person name="Oguchi A."/>
            <person name="Fukui S."/>
            <person name="Fujita N."/>
            <person name="Tsuda M."/>
        </authorList>
    </citation>
    <scope>NUCLEOTIDE SEQUENCE [LARGE SCALE GENOMIC DNA]</scope>
    <source>
        <strain evidence="5">DSM 16413 / CCM 7287 / MTCC 6362 / UT26 / NBRC 101211 / UT26S</strain>
    </source>
</reference>
<accession>D4Z5H4</accession>
<proteinExistence type="inferred from homology"/>
<evidence type="ECO:0000256" key="1">
    <source>
        <dbReference type="ARBA" id="ARBA00007274"/>
    </source>
</evidence>
<dbReference type="STRING" id="452662.SJA_C1-30220"/>
<keyword evidence="5" id="KW-1185">Reference proteome</keyword>
<dbReference type="InterPro" id="IPR050179">
    <property type="entry name" value="Trans_hexapeptide_repeat"/>
</dbReference>
<dbReference type="PANTHER" id="PTHR43300">
    <property type="entry name" value="ACETYLTRANSFERASE"/>
    <property type="match status" value="1"/>
</dbReference>
<dbReference type="HOGENOM" id="CLU_081811_2_3_5"/>
<evidence type="ECO:0000313" key="5">
    <source>
        <dbReference type="Proteomes" id="UP000007753"/>
    </source>
</evidence>
<gene>
    <name evidence="4" type="ordered locus">SJA_C1-30220</name>
</gene>
<evidence type="ECO:0000256" key="3">
    <source>
        <dbReference type="PIRSR" id="PIRSR620019-2"/>
    </source>
</evidence>
<dbReference type="KEGG" id="sjp:SJA_C1-30220"/>
<feature type="binding site" evidence="3">
    <location>
        <position position="150"/>
    </location>
    <ligand>
        <name>acetyl-CoA</name>
        <dbReference type="ChEBI" id="CHEBI:57288"/>
    </ligand>
</feature>
<keyword evidence="4" id="KW-0808">Transferase</keyword>
<feature type="site" description="Increases basicity of active site His" evidence="2">
    <location>
        <position position="121"/>
    </location>
</feature>
<dbReference type="Gene3D" id="2.160.10.10">
    <property type="entry name" value="Hexapeptide repeat proteins"/>
    <property type="match status" value="1"/>
</dbReference>
<dbReference type="SUPFAM" id="SSF51161">
    <property type="entry name" value="Trimeric LpxA-like enzymes"/>
    <property type="match status" value="1"/>
</dbReference>
<sequence>MIDVVRAAGWNPVAALDPIGPGYHCAEVPVLGDDDMAEKLFGEGLRFAVVAIGSNRLRARLGGCLQALGFQCPAIVHPSAIISPYARIGDGSVVMPGAIINSHAEIGSFAIINTGAIVEHDCCIGNGAHIAPRSVMGGNVDIGDLVLFGIGSVARPETTIEQGATVGAGSVVISRIEAGQTVVGAPARPKLESGL</sequence>
<dbReference type="Proteomes" id="UP000007753">
    <property type="component" value="Chromosome 1"/>
</dbReference>
<dbReference type="eggNOG" id="COG0110">
    <property type="taxonomic scope" value="Bacteria"/>
</dbReference>
<dbReference type="EMBL" id="AP010803">
    <property type="protein sequence ID" value="BAI97856.1"/>
    <property type="molecule type" value="Genomic_DNA"/>
</dbReference>
<feature type="binding site" evidence="3">
    <location>
        <position position="129"/>
    </location>
    <ligand>
        <name>acetyl-CoA</name>
        <dbReference type="ChEBI" id="CHEBI:57288"/>
    </ligand>
</feature>
<comment type="similarity">
    <text evidence="1">Belongs to the transferase hexapeptide repeat family.</text>
</comment>
<dbReference type="GO" id="GO:0016740">
    <property type="term" value="F:transferase activity"/>
    <property type="evidence" value="ECO:0007669"/>
    <property type="project" value="UniProtKB-KW"/>
</dbReference>
<dbReference type="InterPro" id="IPR020019">
    <property type="entry name" value="AcTrfase_PglD-like"/>
</dbReference>
<dbReference type="Gene3D" id="3.40.50.20">
    <property type="match status" value="1"/>
</dbReference>
<dbReference type="AlphaFoldDB" id="D4Z5H4"/>
<dbReference type="PANTHER" id="PTHR43300:SF7">
    <property type="entry name" value="UDP-N-ACETYLBACILLOSAMINE N-ACETYLTRANSFERASE"/>
    <property type="match status" value="1"/>
</dbReference>
<organism evidence="4 5">
    <name type="scientific">Sphingobium indicum (strain DSM 16413 / CCM 7287 / MTCC 6362 / UT26 / NBRC 101211 / UT26S)</name>
    <name type="common">Sphingobium japonicum</name>
    <dbReference type="NCBI Taxonomy" id="452662"/>
    <lineage>
        <taxon>Bacteria</taxon>
        <taxon>Pseudomonadati</taxon>
        <taxon>Pseudomonadota</taxon>
        <taxon>Alphaproteobacteria</taxon>
        <taxon>Sphingomonadales</taxon>
        <taxon>Sphingomonadaceae</taxon>
        <taxon>Sphingobium</taxon>
    </lineage>
</organism>
<evidence type="ECO:0000313" key="4">
    <source>
        <dbReference type="EMBL" id="BAI97856.1"/>
    </source>
</evidence>
<evidence type="ECO:0000256" key="2">
    <source>
        <dbReference type="PIRSR" id="PIRSR620019-1"/>
    </source>
</evidence>
<protein>
    <submittedName>
        <fullName evidence="4">Putative acetyltransferase</fullName>
    </submittedName>
</protein>
<feature type="binding site" evidence="3">
    <location>
        <position position="53"/>
    </location>
    <ligand>
        <name>substrate</name>
    </ligand>
</feature>
<dbReference type="NCBIfam" id="TIGR03570">
    <property type="entry name" value="NeuD_NnaD"/>
    <property type="match status" value="1"/>
</dbReference>
<name>D4Z5H4_SPHIU</name>
<feature type="active site" description="Proton acceptor" evidence="2">
    <location>
        <position position="120"/>
    </location>
</feature>
<dbReference type="CDD" id="cd03360">
    <property type="entry name" value="LbH_AT_putative"/>
    <property type="match status" value="1"/>
</dbReference>
<dbReference type="InterPro" id="IPR011004">
    <property type="entry name" value="Trimer_LpxA-like_sf"/>
</dbReference>